<dbReference type="AlphaFoldDB" id="A0A939DWJ4"/>
<accession>A0A939DWJ4</accession>
<comment type="caution">
    <text evidence="2">The sequence shown here is derived from an EMBL/GenBank/DDBJ whole genome shotgun (WGS) entry which is preliminary data.</text>
</comment>
<reference evidence="2" key="1">
    <citation type="submission" date="2020-12" db="EMBL/GenBank/DDBJ databases">
        <title>PHA producing bacteria isolated from mangrove.</title>
        <authorList>
            <person name="Zheng W."/>
            <person name="Yu S."/>
            <person name="Huang Y."/>
        </authorList>
    </citation>
    <scope>NUCLEOTIDE SEQUENCE</scope>
    <source>
        <strain evidence="2">GN8-5</strain>
    </source>
</reference>
<protein>
    <submittedName>
        <fullName evidence="2">DUF559 domain-containing protein</fullName>
    </submittedName>
</protein>
<dbReference type="Pfam" id="PF04480">
    <property type="entry name" value="DUF559"/>
    <property type="match status" value="1"/>
</dbReference>
<sequence>MNPFERAQRAHLAVRAHGGVARVQSLKAQAVSRHDVGLAVDAGTIHRVRRGWVALPDADRMLVDAARHGAVVSCISQARRLGLWVHEEEPGVHWGASPAGAGGKPDDVRVHWAKPLVPRHPDALEDSIENVLALVADCQPFERALATWESALNKNLVQRDVLDRLPLKKVAREVLATAIPFADPGLETYLRARLAWLGLMLTFQIWVAGHRADLLIGDRLVLQVDGATHTGAQRNEDIRHDAELRLMGYHVIRVGYRQVMEQWHVVQDLIMRAVAQGLHRASAV</sequence>
<dbReference type="Gene3D" id="3.40.960.10">
    <property type="entry name" value="VSR Endonuclease"/>
    <property type="match status" value="1"/>
</dbReference>
<evidence type="ECO:0000259" key="1">
    <source>
        <dbReference type="Pfam" id="PF04480"/>
    </source>
</evidence>
<dbReference type="InterPro" id="IPR007569">
    <property type="entry name" value="DUF559"/>
</dbReference>
<name>A0A939DWJ4_9MICO</name>
<gene>
    <name evidence="2" type="ORF">JF543_10100</name>
</gene>
<feature type="domain" description="DUF559" evidence="1">
    <location>
        <begin position="198"/>
        <end position="274"/>
    </location>
</feature>
<proteinExistence type="predicted"/>
<evidence type="ECO:0000313" key="3">
    <source>
        <dbReference type="Proteomes" id="UP000664385"/>
    </source>
</evidence>
<dbReference type="EMBL" id="JAEMWU010000001">
    <property type="protein sequence ID" value="MBN8206307.1"/>
    <property type="molecule type" value="Genomic_DNA"/>
</dbReference>
<evidence type="ECO:0000313" key="2">
    <source>
        <dbReference type="EMBL" id="MBN8206307.1"/>
    </source>
</evidence>
<dbReference type="RefSeq" id="WP_206823956.1">
    <property type="nucleotide sequence ID" value="NZ_JAEMWU010000001.1"/>
</dbReference>
<organism evidence="2 3">
    <name type="scientific">Microbacterium esteraromaticum</name>
    <dbReference type="NCBI Taxonomy" id="57043"/>
    <lineage>
        <taxon>Bacteria</taxon>
        <taxon>Bacillati</taxon>
        <taxon>Actinomycetota</taxon>
        <taxon>Actinomycetes</taxon>
        <taxon>Micrococcales</taxon>
        <taxon>Microbacteriaceae</taxon>
        <taxon>Microbacterium</taxon>
    </lineage>
</organism>
<dbReference type="Proteomes" id="UP000664385">
    <property type="component" value="Unassembled WGS sequence"/>
</dbReference>